<dbReference type="Proteomes" id="UP000037432">
    <property type="component" value="Unassembled WGS sequence"/>
</dbReference>
<keyword evidence="2" id="KW-1133">Transmembrane helix</keyword>
<feature type="transmembrane region" description="Helical" evidence="2">
    <location>
        <begin position="12"/>
        <end position="33"/>
    </location>
</feature>
<dbReference type="OrthoDB" id="4142891at2"/>
<keyword evidence="2" id="KW-0472">Membrane</keyword>
<evidence type="ECO:0000256" key="2">
    <source>
        <dbReference type="SAM" id="Phobius"/>
    </source>
</evidence>
<feature type="region of interest" description="Disordered" evidence="1">
    <location>
        <begin position="300"/>
        <end position="343"/>
    </location>
</feature>
<feature type="compositionally biased region" description="Basic and acidic residues" evidence="1">
    <location>
        <begin position="330"/>
        <end position="343"/>
    </location>
</feature>
<proteinExistence type="predicted"/>
<evidence type="ECO:0000256" key="1">
    <source>
        <dbReference type="SAM" id="MobiDB-lite"/>
    </source>
</evidence>
<dbReference type="EMBL" id="LFNT01000018">
    <property type="protein sequence ID" value="KMS73626.1"/>
    <property type="molecule type" value="Genomic_DNA"/>
</dbReference>
<name>A0A0J7ZC26_STRVR</name>
<accession>A0A0J7ZC26</accession>
<protein>
    <submittedName>
        <fullName evidence="3">Conjugal transfer protein</fullName>
    </submittedName>
</protein>
<evidence type="ECO:0000313" key="3">
    <source>
        <dbReference type="EMBL" id="KMS73626.1"/>
    </source>
</evidence>
<feature type="transmembrane region" description="Helical" evidence="2">
    <location>
        <begin position="76"/>
        <end position="96"/>
    </location>
</feature>
<keyword evidence="2" id="KW-0812">Transmembrane</keyword>
<feature type="transmembrane region" description="Helical" evidence="2">
    <location>
        <begin position="45"/>
        <end position="69"/>
    </location>
</feature>
<organism evidence="3 4">
    <name type="scientific">Streptomyces viridochromogenes</name>
    <dbReference type="NCBI Taxonomy" id="1938"/>
    <lineage>
        <taxon>Bacteria</taxon>
        <taxon>Bacillati</taxon>
        <taxon>Actinomycetota</taxon>
        <taxon>Actinomycetes</taxon>
        <taxon>Kitasatosporales</taxon>
        <taxon>Streptomycetaceae</taxon>
        <taxon>Streptomyces</taxon>
    </lineage>
</organism>
<reference evidence="3 4" key="1">
    <citation type="submission" date="2015-06" db="EMBL/GenBank/DDBJ databases">
        <authorList>
            <person name="Ju K.-S."/>
            <person name="Doroghazi J.R."/>
            <person name="Metcalf W.W."/>
        </authorList>
    </citation>
    <scope>NUCLEOTIDE SEQUENCE [LARGE SCALE GENOMIC DNA]</scope>
    <source>
        <strain evidence="3 4">NRRL 3414</strain>
    </source>
</reference>
<dbReference type="AlphaFoldDB" id="A0A0J7ZC26"/>
<gene>
    <name evidence="3" type="ORF">ACM01_17970</name>
</gene>
<dbReference type="PATRIC" id="fig|1938.3.peg.1339"/>
<comment type="caution">
    <text evidence="3">The sequence shown here is derived from an EMBL/GenBank/DDBJ whole genome shotgun (WGS) entry which is preliminary data.</text>
</comment>
<sequence>MSATKLTRTQAGVLAAAFVPMLATGVFGGIGTYSNIGHSYGKGTALGALAAGEGATAVLALVLLGLTMLGQSSPRIVRAGLWALPAAAAVMGAMAAPDLGRTVIYALTPMGMSVSAEGMAFLARRIVVHTDGRDAEHERRTADLVQALAYHRARATQHPTEWVRKWSELKSWRLARRVGVGDVALGSRLLDVQRDRVTAGADAALASMFGGVIPTAALDPTPGANAEESTETAMKRSMAELRESTPDPVVTLTRLPVPDPVAVDLGKSIPPLKPMPVIGAPTEPAVVEGGAAHLDLFATPARRSVPAESTRPRGATGRLPDAARSPRPKRTPDELLDEARKATADWPDAKVTAEGIRRAIHTSPANARKLRDALLAERAEAA</sequence>
<evidence type="ECO:0000313" key="4">
    <source>
        <dbReference type="Proteomes" id="UP000037432"/>
    </source>
</evidence>